<protein>
    <submittedName>
        <fullName evidence="1">Uncharacterized protein</fullName>
    </submittedName>
</protein>
<proteinExistence type="predicted"/>
<dbReference type="EMBL" id="BARW01011665">
    <property type="protein sequence ID" value="GAI75233.1"/>
    <property type="molecule type" value="Genomic_DNA"/>
</dbReference>
<accession>X1R3X2</accession>
<organism evidence="1">
    <name type="scientific">marine sediment metagenome</name>
    <dbReference type="NCBI Taxonomy" id="412755"/>
    <lineage>
        <taxon>unclassified sequences</taxon>
        <taxon>metagenomes</taxon>
        <taxon>ecological metagenomes</taxon>
    </lineage>
</organism>
<sequence length="44" mass="5004">MSEALDQETQTYANALNEVLSTARELIEQNRIRGLTEPVQRGEE</sequence>
<name>X1R3X2_9ZZZZ</name>
<dbReference type="AlphaFoldDB" id="X1R3X2"/>
<feature type="non-terminal residue" evidence="1">
    <location>
        <position position="44"/>
    </location>
</feature>
<evidence type="ECO:0000313" key="1">
    <source>
        <dbReference type="EMBL" id="GAI75233.1"/>
    </source>
</evidence>
<gene>
    <name evidence="1" type="ORF">S12H4_22386</name>
</gene>
<reference evidence="1" key="1">
    <citation type="journal article" date="2014" name="Front. Microbiol.">
        <title>High frequency of phylogenetically diverse reductive dehalogenase-homologous genes in deep subseafloor sedimentary metagenomes.</title>
        <authorList>
            <person name="Kawai M."/>
            <person name="Futagami T."/>
            <person name="Toyoda A."/>
            <person name="Takaki Y."/>
            <person name="Nishi S."/>
            <person name="Hori S."/>
            <person name="Arai W."/>
            <person name="Tsubouchi T."/>
            <person name="Morono Y."/>
            <person name="Uchiyama I."/>
            <person name="Ito T."/>
            <person name="Fujiyama A."/>
            <person name="Inagaki F."/>
            <person name="Takami H."/>
        </authorList>
    </citation>
    <scope>NUCLEOTIDE SEQUENCE</scope>
    <source>
        <strain evidence="1">Expedition CK06-06</strain>
    </source>
</reference>
<comment type="caution">
    <text evidence="1">The sequence shown here is derived from an EMBL/GenBank/DDBJ whole genome shotgun (WGS) entry which is preliminary data.</text>
</comment>